<dbReference type="Pfam" id="PF07896">
    <property type="entry name" value="DUF1674"/>
    <property type="match status" value="1"/>
</dbReference>
<sequence>MGDAVSEDGDRKAIIPGGAPAEQMSASPITAPAQDPIAAQTASGEAPRSREHGGPEGPEPTRFGDWEKAGRCIDF</sequence>
<evidence type="ECO:0000256" key="1">
    <source>
        <dbReference type="ARBA" id="ARBA00005701"/>
    </source>
</evidence>
<dbReference type="KEGG" id="sdf:ACG33_09440"/>
<dbReference type="EMBL" id="CP011971">
    <property type="protein sequence ID" value="AMN47313.1"/>
    <property type="molecule type" value="Genomic_DNA"/>
</dbReference>
<reference evidence="3 4" key="1">
    <citation type="submission" date="2015-06" db="EMBL/GenBank/DDBJ databases">
        <title>A Comprehensive Approach to Explore the Metabolic and Phylogenetic Diversity of Bacterial Steroid Degradation in the Environment: Testosterone as an Example.</title>
        <authorList>
            <person name="Yang F.-C."/>
            <person name="Chen Y.-L."/>
            <person name="Yu C.-P."/>
            <person name="Tang S.-L."/>
            <person name="Wang P.-H."/>
            <person name="Ismail W."/>
            <person name="Wang C.-H."/>
            <person name="Yang C.-Y."/>
            <person name="Chiang Y.-R."/>
        </authorList>
    </citation>
    <scope>NUCLEOTIDE SEQUENCE [LARGE SCALE GENOMIC DNA]</scope>
    <source>
        <strain evidence="3 4">DSM 18526</strain>
    </source>
</reference>
<dbReference type="PANTHER" id="PTHR28524:SF3">
    <property type="entry name" value="SUCCINATE DEHYDROGENASE ASSEMBLY FACTOR 4, MITOCHONDRIAL"/>
    <property type="match status" value="1"/>
</dbReference>
<keyword evidence="4" id="KW-1185">Reference proteome</keyword>
<dbReference type="AlphaFoldDB" id="A0A127FA67"/>
<dbReference type="PANTHER" id="PTHR28524">
    <property type="entry name" value="SUCCINATE DEHYDROGENASE ASSEMBLY FACTOR 4, MITOCHONDRIAL"/>
    <property type="match status" value="1"/>
</dbReference>
<evidence type="ECO:0000313" key="4">
    <source>
        <dbReference type="Proteomes" id="UP000070250"/>
    </source>
</evidence>
<dbReference type="RefSeq" id="WP_066920668.1">
    <property type="nucleotide sequence ID" value="NZ_CP011971.1"/>
</dbReference>
<dbReference type="InterPro" id="IPR012875">
    <property type="entry name" value="SDHF4"/>
</dbReference>
<proteinExistence type="inferred from homology"/>
<feature type="region of interest" description="Disordered" evidence="2">
    <location>
        <begin position="1"/>
        <end position="75"/>
    </location>
</feature>
<accession>A0A127FA67</accession>
<comment type="similarity">
    <text evidence="1">Belongs to the SDHAF4 family.</text>
</comment>
<gene>
    <name evidence="3" type="ORF">ACG33_09440</name>
</gene>
<feature type="compositionally biased region" description="Basic and acidic residues" evidence="2">
    <location>
        <begin position="62"/>
        <end position="75"/>
    </location>
</feature>
<dbReference type="STRING" id="465721.ACG33_09440"/>
<dbReference type="Proteomes" id="UP000070250">
    <property type="component" value="Chromosome"/>
</dbReference>
<name>A0A127FA67_STEDE</name>
<protein>
    <recommendedName>
        <fullName evidence="5">DUF1674 domain-containing protein</fullName>
    </recommendedName>
</protein>
<evidence type="ECO:0000313" key="3">
    <source>
        <dbReference type="EMBL" id="AMN47313.1"/>
    </source>
</evidence>
<evidence type="ECO:0000256" key="2">
    <source>
        <dbReference type="SAM" id="MobiDB-lite"/>
    </source>
</evidence>
<evidence type="ECO:0008006" key="5">
    <source>
        <dbReference type="Google" id="ProtNLM"/>
    </source>
</evidence>
<organism evidence="3 4">
    <name type="scientific">Steroidobacter denitrificans</name>
    <dbReference type="NCBI Taxonomy" id="465721"/>
    <lineage>
        <taxon>Bacteria</taxon>
        <taxon>Pseudomonadati</taxon>
        <taxon>Pseudomonadota</taxon>
        <taxon>Gammaproteobacteria</taxon>
        <taxon>Steroidobacterales</taxon>
        <taxon>Steroidobacteraceae</taxon>
        <taxon>Steroidobacter</taxon>
    </lineage>
</organism>